<dbReference type="Pfam" id="PF11799">
    <property type="entry name" value="IMS_C"/>
    <property type="match status" value="1"/>
</dbReference>
<dbReference type="InterPro" id="IPR001126">
    <property type="entry name" value="UmuC"/>
</dbReference>
<dbReference type="Pfam" id="PF13438">
    <property type="entry name" value="DUF4113"/>
    <property type="match status" value="1"/>
</dbReference>
<sequence length="436" mass="49559">MTVMAELDGYRDQVWALVDAKSFYCSCEKLFDPKLANKPVVVLSNNDGCCVAISEEAKALGIQRGAPWFKIECEARRKGVEVRSSNYTLYADMSRRFIEELHRFSPHVEQYSIDEAFVRLDGFRLDGLTRYGHDIRKTIERHIGLPVRVGIGATPTLAKLGNQAVKRYEKRVNGVIQIDTDHRRRWLLERTDIQDIWGIGARTAARLRTTGIQNALELSEKSAADMRRLWNVGLARTVLELQGVSCIAPGDIDEKRKQILSSRSFGVGISDLESLRSALAFHCQRAGEKLRRQGSQAAIVGVFLRTNRYKDLPQHNRSSARPLLCPSQDNGQFLSSALEQLEQIYRPGYEYQKIGVILDELTDANNDQFQLDMFDSSALAEMKRRDLMALTDQMNARFKNGIKPASVISTSNWHMRQAFRSNRWTTRLDELQVAKC</sequence>
<proteinExistence type="inferred from homology"/>
<dbReference type="GO" id="GO:0006281">
    <property type="term" value="P:DNA repair"/>
    <property type="evidence" value="ECO:0007669"/>
    <property type="project" value="UniProtKB-KW"/>
</dbReference>
<evidence type="ECO:0000313" key="7">
    <source>
        <dbReference type="EMBL" id="KLV07865.1"/>
    </source>
</evidence>
<evidence type="ECO:0000256" key="1">
    <source>
        <dbReference type="ARBA" id="ARBA00010945"/>
    </source>
</evidence>
<dbReference type="GO" id="GO:0003887">
    <property type="term" value="F:DNA-directed DNA polymerase activity"/>
    <property type="evidence" value="ECO:0007669"/>
    <property type="project" value="TreeGrafter"/>
</dbReference>
<dbReference type="InterPro" id="IPR043128">
    <property type="entry name" value="Rev_trsase/Diguanyl_cyclase"/>
</dbReference>
<dbReference type="PANTHER" id="PTHR11076">
    <property type="entry name" value="DNA REPAIR POLYMERASE UMUC / TRANSFERASE FAMILY MEMBER"/>
    <property type="match status" value="1"/>
</dbReference>
<dbReference type="PROSITE" id="PS50173">
    <property type="entry name" value="UMUC"/>
    <property type="match status" value="1"/>
</dbReference>
<protein>
    <submittedName>
        <fullName evidence="7">DNA polymerase V UmuC</fullName>
    </submittedName>
</protein>
<dbReference type="Gene3D" id="1.10.150.20">
    <property type="entry name" value="5' to 3' exonuclease, C-terminal subdomain"/>
    <property type="match status" value="1"/>
</dbReference>
<dbReference type="GO" id="GO:0009432">
    <property type="term" value="P:SOS response"/>
    <property type="evidence" value="ECO:0007669"/>
    <property type="project" value="UniProtKB-KW"/>
</dbReference>
<organism evidence="7 8">
    <name type="scientific">Photobacterium ganghwense</name>
    <dbReference type="NCBI Taxonomy" id="320778"/>
    <lineage>
        <taxon>Bacteria</taxon>
        <taxon>Pseudomonadati</taxon>
        <taxon>Pseudomonadota</taxon>
        <taxon>Gammaproteobacteria</taxon>
        <taxon>Vibrionales</taxon>
        <taxon>Vibrionaceae</taxon>
        <taxon>Photobacterium</taxon>
    </lineage>
</organism>
<dbReference type="Pfam" id="PF00817">
    <property type="entry name" value="IMS"/>
    <property type="match status" value="1"/>
</dbReference>
<dbReference type="InterPro" id="IPR017961">
    <property type="entry name" value="DNA_pol_Y-fam_little_finger"/>
</dbReference>
<dbReference type="PANTHER" id="PTHR11076:SF34">
    <property type="entry name" value="PROTEIN UMUC"/>
    <property type="match status" value="1"/>
</dbReference>
<evidence type="ECO:0000313" key="8">
    <source>
        <dbReference type="Proteomes" id="UP000035909"/>
    </source>
</evidence>
<dbReference type="Pfam" id="PF11798">
    <property type="entry name" value="IMS_HHH"/>
    <property type="match status" value="1"/>
</dbReference>
<dbReference type="InterPro" id="IPR043502">
    <property type="entry name" value="DNA/RNA_pol_sf"/>
</dbReference>
<keyword evidence="2" id="KW-0227">DNA damage</keyword>
<dbReference type="AlphaFoldDB" id="A0A0J1H831"/>
<evidence type="ECO:0000256" key="4">
    <source>
        <dbReference type="ARBA" id="ARBA00023204"/>
    </source>
</evidence>
<dbReference type="SUPFAM" id="SSF100879">
    <property type="entry name" value="Lesion bypass DNA polymerase (Y-family), little finger domain"/>
    <property type="match status" value="1"/>
</dbReference>
<dbReference type="InterPro" id="IPR050116">
    <property type="entry name" value="DNA_polymerase-Y"/>
</dbReference>
<comment type="caution">
    <text evidence="7">The sequence shown here is derived from an EMBL/GenBank/DDBJ whole genome shotgun (WGS) entry which is preliminary data.</text>
</comment>
<accession>A0A0J1H831</accession>
<keyword evidence="5" id="KW-0742">SOS response</keyword>
<dbReference type="Gene3D" id="3.30.70.270">
    <property type="match status" value="1"/>
</dbReference>
<dbReference type="Gene3D" id="3.30.1490.100">
    <property type="entry name" value="DNA polymerase, Y-family, little finger domain"/>
    <property type="match status" value="1"/>
</dbReference>
<keyword evidence="8" id="KW-1185">Reference proteome</keyword>
<evidence type="ECO:0000259" key="6">
    <source>
        <dbReference type="PROSITE" id="PS50173"/>
    </source>
</evidence>
<name>A0A0J1H831_9GAMM</name>
<dbReference type="GO" id="GO:0003684">
    <property type="term" value="F:damaged DNA binding"/>
    <property type="evidence" value="ECO:0007669"/>
    <property type="project" value="InterPro"/>
</dbReference>
<keyword evidence="4" id="KW-0234">DNA repair</keyword>
<dbReference type="Gene3D" id="3.40.1170.60">
    <property type="match status" value="1"/>
</dbReference>
<evidence type="ECO:0000256" key="3">
    <source>
        <dbReference type="ARBA" id="ARBA00023199"/>
    </source>
</evidence>
<reference evidence="7 8" key="1">
    <citation type="submission" date="2015-05" db="EMBL/GenBank/DDBJ databases">
        <title>Photobacterium galathea sp. nov.</title>
        <authorList>
            <person name="Machado H."/>
            <person name="Gram L."/>
        </authorList>
    </citation>
    <scope>NUCLEOTIDE SEQUENCE [LARGE SCALE GENOMIC DNA]</scope>
    <source>
        <strain evidence="7 8">DSM 22954</strain>
    </source>
</reference>
<dbReference type="Proteomes" id="UP000035909">
    <property type="component" value="Unassembled WGS sequence"/>
</dbReference>
<gene>
    <name evidence="7" type="ORF">ABT57_13415</name>
</gene>
<dbReference type="CDD" id="cd01700">
    <property type="entry name" value="PolY_Pol_V_umuC"/>
    <property type="match status" value="1"/>
</dbReference>
<dbReference type="SUPFAM" id="SSF56672">
    <property type="entry name" value="DNA/RNA polymerases"/>
    <property type="match status" value="1"/>
</dbReference>
<dbReference type="InterPro" id="IPR025188">
    <property type="entry name" value="DUF4113"/>
</dbReference>
<evidence type="ECO:0000256" key="2">
    <source>
        <dbReference type="ARBA" id="ARBA00022763"/>
    </source>
</evidence>
<comment type="similarity">
    <text evidence="1">Belongs to the DNA polymerase type-Y family.</text>
</comment>
<feature type="domain" description="UmuC" evidence="6">
    <location>
        <begin position="15"/>
        <end position="200"/>
    </location>
</feature>
<evidence type="ECO:0000256" key="5">
    <source>
        <dbReference type="ARBA" id="ARBA00023236"/>
    </source>
</evidence>
<keyword evidence="3" id="KW-0741">SOS mutagenesis</keyword>
<dbReference type="GO" id="GO:0042276">
    <property type="term" value="P:error-prone translesion synthesis"/>
    <property type="evidence" value="ECO:0007669"/>
    <property type="project" value="TreeGrafter"/>
</dbReference>
<dbReference type="STRING" id="320778.ABT57_13415"/>
<dbReference type="PATRIC" id="fig|320778.3.peg.2924"/>
<dbReference type="InterPro" id="IPR024728">
    <property type="entry name" value="PolY_HhH_motif"/>
</dbReference>
<dbReference type="InterPro" id="IPR036775">
    <property type="entry name" value="DNA_pol_Y-fam_lit_finger_sf"/>
</dbReference>
<dbReference type="EMBL" id="LDOU01000015">
    <property type="protein sequence ID" value="KLV07865.1"/>
    <property type="molecule type" value="Genomic_DNA"/>
</dbReference>
<dbReference type="GO" id="GO:0005829">
    <property type="term" value="C:cytosol"/>
    <property type="evidence" value="ECO:0007669"/>
    <property type="project" value="TreeGrafter"/>
</dbReference>